<dbReference type="AlphaFoldDB" id="Q5DWW8"/>
<accession>Q5DWW8</accession>
<feature type="compositionally biased region" description="Polar residues" evidence="1">
    <location>
        <begin position="39"/>
        <end position="62"/>
    </location>
</feature>
<feature type="region of interest" description="Disordered" evidence="1">
    <location>
        <begin position="33"/>
        <end position="62"/>
    </location>
</feature>
<protein>
    <submittedName>
        <fullName evidence="2">Mutant protein of TTG1</fullName>
    </submittedName>
</protein>
<proteinExistence type="predicted"/>
<reference evidence="2" key="1">
    <citation type="submission" date="2003-08" db="EMBL/GenBank/DDBJ databases">
        <title>Ion particle-induced heritable mutations in Arabidopsis thaliana.</title>
        <authorList>
            <person name="Shikazono N."/>
            <person name="Suzuki C."/>
            <person name="Kitamura S."/>
            <person name="Watanabe H."/>
            <person name="Tano S."/>
            <person name="Tanaka A."/>
        </authorList>
    </citation>
    <scope>NUCLEOTIDE SEQUENCE</scope>
</reference>
<name>Q5DWW8_ARATH</name>
<organism evidence="2">
    <name type="scientific">Arabidopsis thaliana</name>
    <name type="common">Mouse-ear cress</name>
    <dbReference type="NCBI Taxonomy" id="3702"/>
    <lineage>
        <taxon>Eukaryota</taxon>
        <taxon>Viridiplantae</taxon>
        <taxon>Streptophyta</taxon>
        <taxon>Embryophyta</taxon>
        <taxon>Tracheophyta</taxon>
        <taxon>Spermatophyta</taxon>
        <taxon>Magnoliopsida</taxon>
        <taxon>eudicotyledons</taxon>
        <taxon>Gunneridae</taxon>
        <taxon>Pentapetalae</taxon>
        <taxon>rosids</taxon>
        <taxon>malvids</taxon>
        <taxon>Brassicales</taxon>
        <taxon>Brassicaceae</taxon>
        <taxon>Camelineae</taxon>
        <taxon>Arabidopsis</taxon>
    </lineage>
</organism>
<evidence type="ECO:0000313" key="2">
    <source>
        <dbReference type="EMBL" id="BAD89972.1"/>
    </source>
</evidence>
<sequence>MDIQLQIRYPDRKPPSHTTHHIHSTPWLSLLSAHPPVTESPSEASSKITTTASTFSLSIPIQ</sequence>
<dbReference type="EMBL" id="AB117761">
    <property type="protein sequence ID" value="BAD89972.1"/>
    <property type="molecule type" value="Genomic_DNA"/>
</dbReference>
<evidence type="ECO:0000256" key="1">
    <source>
        <dbReference type="SAM" id="MobiDB-lite"/>
    </source>
</evidence>
<gene>
    <name evidence="2" type="ordered locus">At5g24520.1</name>
</gene>